<evidence type="ECO:0000256" key="2">
    <source>
        <dbReference type="SAM" id="Phobius"/>
    </source>
</evidence>
<proteinExistence type="predicted"/>
<feature type="compositionally biased region" description="Polar residues" evidence="1">
    <location>
        <begin position="16"/>
        <end position="34"/>
    </location>
</feature>
<feature type="region of interest" description="Disordered" evidence="1">
    <location>
        <begin position="1"/>
        <end position="89"/>
    </location>
</feature>
<reference evidence="3 4" key="1">
    <citation type="journal article" date="2018" name="G3 (Bethesda)">
        <title>Phylogenetic and Phylogenomic Definition of Rhizopus Species.</title>
        <authorList>
            <person name="Gryganskyi A.P."/>
            <person name="Golan J."/>
            <person name="Dolatabadi S."/>
            <person name="Mondo S."/>
            <person name="Robb S."/>
            <person name="Idnurm A."/>
            <person name="Muszewska A."/>
            <person name="Steczkiewicz K."/>
            <person name="Masonjones S."/>
            <person name="Liao H.L."/>
            <person name="Gajdeczka M.T."/>
            <person name="Anike F."/>
            <person name="Vuek A."/>
            <person name="Anishchenko I.M."/>
            <person name="Voigt K."/>
            <person name="de Hoog G.S."/>
            <person name="Smith M.E."/>
            <person name="Heitman J."/>
            <person name="Vilgalys R."/>
            <person name="Stajich J.E."/>
        </authorList>
    </citation>
    <scope>NUCLEOTIDE SEQUENCE [LARGE SCALE GENOMIC DNA]</scope>
    <source>
        <strain evidence="3 4">LSU 92-RS-03</strain>
    </source>
</reference>
<gene>
    <name evidence="3" type="ORF">CU098_007034</name>
</gene>
<dbReference type="STRING" id="4846.A0A367IQC1"/>
<feature type="non-terminal residue" evidence="3">
    <location>
        <position position="235"/>
    </location>
</feature>
<feature type="compositionally biased region" description="Basic and acidic residues" evidence="1">
    <location>
        <begin position="1"/>
        <end position="15"/>
    </location>
</feature>
<evidence type="ECO:0000313" key="4">
    <source>
        <dbReference type="Proteomes" id="UP000253551"/>
    </source>
</evidence>
<keyword evidence="2" id="KW-1133">Transmembrane helix</keyword>
<name>A0A367IQC1_RHIST</name>
<feature type="transmembrane region" description="Helical" evidence="2">
    <location>
        <begin position="185"/>
        <end position="205"/>
    </location>
</feature>
<evidence type="ECO:0000256" key="1">
    <source>
        <dbReference type="SAM" id="MobiDB-lite"/>
    </source>
</evidence>
<dbReference type="OrthoDB" id="2146116at2759"/>
<dbReference type="EMBL" id="PJQM01006350">
    <property type="protein sequence ID" value="RCH79819.1"/>
    <property type="molecule type" value="Genomic_DNA"/>
</dbReference>
<sequence>MSDTNKDHNPFREQQETQVPESPHVNFSTRSPSILPTPVYHDDSSSLISSPVLPSPSVANNKSSPLNQQINQKEEEEEQNHDEIKLDEKKINETYGPTFQEDEHQYNASAAPVTNQDYHNEKIVTASSVPPPPIGQSRAGTFMNRLKGYQHPNDIEGGNTPPFQRFEEAPRRSLLYRQLFGGSRFASFTYLTAIAMIATFVYELIRNTQLTGSAIQTSPFNPMVGPNYMALVNMG</sequence>
<dbReference type="AlphaFoldDB" id="A0A367IQC1"/>
<evidence type="ECO:0000313" key="3">
    <source>
        <dbReference type="EMBL" id="RCH79819.1"/>
    </source>
</evidence>
<keyword evidence="2" id="KW-0812">Transmembrane</keyword>
<feature type="compositionally biased region" description="Low complexity" evidence="1">
    <location>
        <begin position="45"/>
        <end position="58"/>
    </location>
</feature>
<keyword evidence="2" id="KW-0472">Membrane</keyword>
<keyword evidence="4" id="KW-1185">Reference proteome</keyword>
<organism evidence="3 4">
    <name type="scientific">Rhizopus stolonifer</name>
    <name type="common">Rhizopus nigricans</name>
    <dbReference type="NCBI Taxonomy" id="4846"/>
    <lineage>
        <taxon>Eukaryota</taxon>
        <taxon>Fungi</taxon>
        <taxon>Fungi incertae sedis</taxon>
        <taxon>Mucoromycota</taxon>
        <taxon>Mucoromycotina</taxon>
        <taxon>Mucoromycetes</taxon>
        <taxon>Mucorales</taxon>
        <taxon>Mucorineae</taxon>
        <taxon>Rhizopodaceae</taxon>
        <taxon>Rhizopus</taxon>
    </lineage>
</organism>
<dbReference type="Proteomes" id="UP000253551">
    <property type="component" value="Unassembled WGS sequence"/>
</dbReference>
<comment type="caution">
    <text evidence="3">The sequence shown here is derived from an EMBL/GenBank/DDBJ whole genome shotgun (WGS) entry which is preliminary data.</text>
</comment>
<protein>
    <submittedName>
        <fullName evidence="3">Uncharacterized protein</fullName>
    </submittedName>
</protein>
<accession>A0A367IQC1</accession>